<dbReference type="SUPFAM" id="SSF51658">
    <property type="entry name" value="Xylose isomerase-like"/>
    <property type="match status" value="1"/>
</dbReference>
<name>A0ABW5G958_9PSEU</name>
<comment type="caution">
    <text evidence="2">The sequence shown here is derived from an EMBL/GenBank/DDBJ whole genome shotgun (WGS) entry which is preliminary data.</text>
</comment>
<accession>A0ABW5G958</accession>
<protein>
    <submittedName>
        <fullName evidence="2">Sugar phosphate isomerase/epimerase family protein</fullName>
    </submittedName>
</protein>
<keyword evidence="2" id="KW-0413">Isomerase</keyword>
<proteinExistence type="predicted"/>
<dbReference type="PANTHER" id="PTHR12110">
    <property type="entry name" value="HYDROXYPYRUVATE ISOMERASE"/>
    <property type="match status" value="1"/>
</dbReference>
<dbReference type="InterPro" id="IPR013022">
    <property type="entry name" value="Xyl_isomerase-like_TIM-brl"/>
</dbReference>
<dbReference type="InterPro" id="IPR036237">
    <property type="entry name" value="Xyl_isomerase-like_sf"/>
</dbReference>
<feature type="domain" description="Xylose isomerase-like TIM barrel" evidence="1">
    <location>
        <begin position="51"/>
        <end position="303"/>
    </location>
</feature>
<dbReference type="InterPro" id="IPR050312">
    <property type="entry name" value="IolE/XylAMocC-like"/>
</dbReference>
<dbReference type="Pfam" id="PF01261">
    <property type="entry name" value="AP_endonuc_2"/>
    <property type="match status" value="1"/>
</dbReference>
<organism evidence="2 3">
    <name type="scientific">Amycolatopsis pigmentata</name>
    <dbReference type="NCBI Taxonomy" id="450801"/>
    <lineage>
        <taxon>Bacteria</taxon>
        <taxon>Bacillati</taxon>
        <taxon>Actinomycetota</taxon>
        <taxon>Actinomycetes</taxon>
        <taxon>Pseudonocardiales</taxon>
        <taxon>Pseudonocardiaceae</taxon>
        <taxon>Amycolatopsis</taxon>
    </lineage>
</organism>
<keyword evidence="3" id="KW-1185">Reference proteome</keyword>
<dbReference type="GO" id="GO:0016853">
    <property type="term" value="F:isomerase activity"/>
    <property type="evidence" value="ECO:0007669"/>
    <property type="project" value="UniProtKB-KW"/>
</dbReference>
<dbReference type="PANTHER" id="PTHR12110:SF53">
    <property type="entry name" value="BLR5974 PROTEIN"/>
    <property type="match status" value="1"/>
</dbReference>
<reference evidence="3" key="1">
    <citation type="journal article" date="2019" name="Int. J. Syst. Evol. Microbiol.">
        <title>The Global Catalogue of Microorganisms (GCM) 10K type strain sequencing project: providing services to taxonomists for standard genome sequencing and annotation.</title>
        <authorList>
            <consortium name="The Broad Institute Genomics Platform"/>
            <consortium name="The Broad Institute Genome Sequencing Center for Infectious Disease"/>
            <person name="Wu L."/>
            <person name="Ma J."/>
        </authorList>
    </citation>
    <scope>NUCLEOTIDE SEQUENCE [LARGE SCALE GENOMIC DNA]</scope>
    <source>
        <strain evidence="3">CGMCC 4.7645</strain>
    </source>
</reference>
<dbReference type="EMBL" id="JBHUKR010000029">
    <property type="protein sequence ID" value="MFD2422632.1"/>
    <property type="molecule type" value="Genomic_DNA"/>
</dbReference>
<dbReference type="RefSeq" id="WP_378271806.1">
    <property type="nucleotide sequence ID" value="NZ_JBHUKR010000029.1"/>
</dbReference>
<dbReference type="Proteomes" id="UP001597417">
    <property type="component" value="Unassembled WGS sequence"/>
</dbReference>
<evidence type="ECO:0000313" key="3">
    <source>
        <dbReference type="Proteomes" id="UP001597417"/>
    </source>
</evidence>
<sequence>MSTLSASSYCMREHLGPVTLDFTAPDGTPIYHELPYAKLLNLSEFPRRAKEELGVGAVETVAVQFSGIDDPEIDRFGAGLLAAGVELLNVAIDAGDLLEPDEEKRAAHVAEIRAWIARFTAMDARFVRVNPGSPFGDHAGGAPPAYLVEALVDLGLYARERGARLLVENHGGPSSDPGWMLALLDAVGEEHLGLLLDLGNFDALMLPMFAMLFSGGPIEFDGLYDGVDMTSVYAGIEALAGRAELVHVKAHEVGEDGGIGVVDLPRALGILAAHGYDGPLTVEYEGQGGDPWEKVRHILDVTRRYAPQGTVQEGQHA</sequence>
<gene>
    <name evidence="2" type="ORF">ACFSXZ_40550</name>
</gene>
<evidence type="ECO:0000313" key="2">
    <source>
        <dbReference type="EMBL" id="MFD2422632.1"/>
    </source>
</evidence>
<dbReference type="Gene3D" id="3.20.20.150">
    <property type="entry name" value="Divalent-metal-dependent TIM barrel enzymes"/>
    <property type="match status" value="1"/>
</dbReference>
<evidence type="ECO:0000259" key="1">
    <source>
        <dbReference type="Pfam" id="PF01261"/>
    </source>
</evidence>